<gene>
    <name evidence="1" type="ORF">MtrunA17_Chr7g0228981</name>
</gene>
<protein>
    <submittedName>
        <fullName evidence="1">Uncharacterized protein</fullName>
    </submittedName>
</protein>
<sequence>METLPNDLVMVITKKVAAFRTHDLMSFGATFKLHHQLANKNEAFRALNKDCRWLIVDLASFPACRFARKLSSSGHPSYSVAIFAFMFHQVHPDLRIIKQVLVKAIKHGSDGTTYFHLMLEVLAADNPSNDHILCGFQDLFVRRQLANYRSTILNAAGPHFPWDSLSFRPILPGLRYQFSCPPYALCKGIRRIRNVTLPFHGSDEDYPTTNFCLSCHIDPELAWFLRHFRFMDLGFLC</sequence>
<reference evidence="1" key="1">
    <citation type="journal article" date="2018" name="Nat. Plants">
        <title>Whole-genome landscape of Medicago truncatula symbiotic genes.</title>
        <authorList>
            <person name="Pecrix Y."/>
            <person name="Gamas P."/>
            <person name="Carrere S."/>
        </authorList>
    </citation>
    <scope>NUCLEOTIDE SEQUENCE</scope>
    <source>
        <tissue evidence="1">Leaves</tissue>
    </source>
</reference>
<evidence type="ECO:0000313" key="1">
    <source>
        <dbReference type="EMBL" id="RHN45298.1"/>
    </source>
</evidence>
<organism evidence="1">
    <name type="scientific">Medicago truncatula</name>
    <name type="common">Barrel medic</name>
    <name type="synonym">Medicago tribuloides</name>
    <dbReference type="NCBI Taxonomy" id="3880"/>
    <lineage>
        <taxon>Eukaryota</taxon>
        <taxon>Viridiplantae</taxon>
        <taxon>Streptophyta</taxon>
        <taxon>Embryophyta</taxon>
        <taxon>Tracheophyta</taxon>
        <taxon>Spermatophyta</taxon>
        <taxon>Magnoliopsida</taxon>
        <taxon>eudicotyledons</taxon>
        <taxon>Gunneridae</taxon>
        <taxon>Pentapetalae</taxon>
        <taxon>rosids</taxon>
        <taxon>fabids</taxon>
        <taxon>Fabales</taxon>
        <taxon>Fabaceae</taxon>
        <taxon>Papilionoideae</taxon>
        <taxon>50 kb inversion clade</taxon>
        <taxon>NPAAA clade</taxon>
        <taxon>Hologalegina</taxon>
        <taxon>IRL clade</taxon>
        <taxon>Trifolieae</taxon>
        <taxon>Medicago</taxon>
    </lineage>
</organism>
<proteinExistence type="predicted"/>
<comment type="caution">
    <text evidence="1">The sequence shown here is derived from an EMBL/GenBank/DDBJ whole genome shotgun (WGS) entry which is preliminary data.</text>
</comment>
<name>A0A396GXV4_MEDTR</name>
<dbReference type="AlphaFoldDB" id="A0A396GXV4"/>
<dbReference type="Gramene" id="rna39550">
    <property type="protein sequence ID" value="RHN45298.1"/>
    <property type="gene ID" value="gene39550"/>
</dbReference>
<dbReference type="EMBL" id="PSQE01000007">
    <property type="protein sequence ID" value="RHN45298.1"/>
    <property type="molecule type" value="Genomic_DNA"/>
</dbReference>
<dbReference type="Proteomes" id="UP000265566">
    <property type="component" value="Chromosome 7"/>
</dbReference>
<accession>A0A396GXV4</accession>